<feature type="compositionally biased region" description="Low complexity" evidence="1">
    <location>
        <begin position="250"/>
        <end position="272"/>
    </location>
</feature>
<keyword evidence="2" id="KW-0472">Membrane</keyword>
<feature type="compositionally biased region" description="Gly residues" evidence="1">
    <location>
        <begin position="66"/>
        <end position="77"/>
    </location>
</feature>
<reference evidence="3 4" key="1">
    <citation type="journal article" date="2014" name="Genome Biol. Evol.">
        <title>Comparative genomics and transcriptomics analyses reveal divergent lifestyle features of nematode endoparasitic fungus Hirsutella minnesotensis.</title>
        <authorList>
            <person name="Lai Y."/>
            <person name="Liu K."/>
            <person name="Zhang X."/>
            <person name="Zhang X."/>
            <person name="Li K."/>
            <person name="Wang N."/>
            <person name="Shu C."/>
            <person name="Wu Y."/>
            <person name="Wang C."/>
            <person name="Bushley K.E."/>
            <person name="Xiang M."/>
            <person name="Liu X."/>
        </authorList>
    </citation>
    <scope>NUCLEOTIDE SEQUENCE [LARGE SCALE GENOMIC DNA]</scope>
    <source>
        <strain evidence="3 4">3608</strain>
    </source>
</reference>
<dbReference type="EMBL" id="KQ030774">
    <property type="protein sequence ID" value="KJZ69032.1"/>
    <property type="molecule type" value="Genomic_DNA"/>
</dbReference>
<keyword evidence="4" id="KW-1185">Reference proteome</keyword>
<dbReference type="OrthoDB" id="3946741at2759"/>
<keyword evidence="2" id="KW-0812">Transmembrane</keyword>
<accession>A0A0F7ZWI5</accession>
<gene>
    <name evidence="3" type="ORF">HIM_11575</name>
</gene>
<sequence length="393" mass="42275">MAESGRSLTARQKAGISVSIVGLASLAVGIIVLFRLYRRRQDKRCRSDSTEALRMRDTWGYKFDKGGGGGGGGGSGGNSWLAQRPQPIHPPSGSDELAPPGPYSPASWRRSRPPPPAPLQIPDPCCAQAAAGPCDSMPKFEVASSLSPEGQIWLLPSAVPQSAATYYVSDKHGNWVIGGPRRCSHVVEMGVASVVLLPAAQKAQRIPSPSPLFRGRSPLRPPPSYGNGPCLSPCFRPTQTRASPPPSTPFPAALPGARPALGRARARAAPRPSVSSVSEEEHLRPPVPRQACRSPVYRIAAFRRHPTLAGGCIHGSVDEAMGPPPRRVSSASLPKPRFPITPYSPNPPHVLCYPLPHRKSPGRPWPVVVRRAERWVERRRGPRTAPDRRRADA</sequence>
<evidence type="ECO:0000313" key="3">
    <source>
        <dbReference type="EMBL" id="KJZ69032.1"/>
    </source>
</evidence>
<organism evidence="3 4">
    <name type="scientific">Hirsutella minnesotensis 3608</name>
    <dbReference type="NCBI Taxonomy" id="1043627"/>
    <lineage>
        <taxon>Eukaryota</taxon>
        <taxon>Fungi</taxon>
        <taxon>Dikarya</taxon>
        <taxon>Ascomycota</taxon>
        <taxon>Pezizomycotina</taxon>
        <taxon>Sordariomycetes</taxon>
        <taxon>Hypocreomycetidae</taxon>
        <taxon>Hypocreales</taxon>
        <taxon>Ophiocordycipitaceae</taxon>
        <taxon>Hirsutella</taxon>
    </lineage>
</organism>
<evidence type="ECO:0000313" key="4">
    <source>
        <dbReference type="Proteomes" id="UP000054481"/>
    </source>
</evidence>
<feature type="region of interest" description="Disordered" evidence="1">
    <location>
        <begin position="233"/>
        <end position="286"/>
    </location>
</feature>
<feature type="region of interest" description="Disordered" evidence="1">
    <location>
        <begin position="60"/>
        <end position="124"/>
    </location>
</feature>
<evidence type="ECO:0000256" key="2">
    <source>
        <dbReference type="SAM" id="Phobius"/>
    </source>
</evidence>
<name>A0A0F7ZWI5_9HYPO</name>
<dbReference type="AlphaFoldDB" id="A0A0F7ZWI5"/>
<evidence type="ECO:0000256" key="1">
    <source>
        <dbReference type="SAM" id="MobiDB-lite"/>
    </source>
</evidence>
<dbReference type="Proteomes" id="UP000054481">
    <property type="component" value="Unassembled WGS sequence"/>
</dbReference>
<protein>
    <submittedName>
        <fullName evidence="3">Uncharacterized protein</fullName>
    </submittedName>
</protein>
<proteinExistence type="predicted"/>
<keyword evidence="2" id="KW-1133">Transmembrane helix</keyword>
<feature type="region of interest" description="Disordered" evidence="1">
    <location>
        <begin position="320"/>
        <end position="340"/>
    </location>
</feature>
<feature type="transmembrane region" description="Helical" evidence="2">
    <location>
        <begin position="14"/>
        <end position="37"/>
    </location>
</feature>